<gene>
    <name evidence="1" type="ORF">Cci01nite_42370</name>
</gene>
<dbReference type="Proteomes" id="UP000659904">
    <property type="component" value="Unassembled WGS sequence"/>
</dbReference>
<dbReference type="EMBL" id="BONH01000019">
    <property type="protein sequence ID" value="GIF99143.1"/>
    <property type="molecule type" value="Genomic_DNA"/>
</dbReference>
<name>A0A8J3KHU1_9ACTN</name>
<sequence length="109" mass="12151">MKLWELVSVCRSEPHLVDRLGDRAEWAVHLDRARRAGELTRDQLDQELPDEACAHVLEASSLVLWLGGGYVRLSDPGSGGVSLSAAEVFRRYGGRFLEDVCEYGLVRIP</sequence>
<evidence type="ECO:0000313" key="1">
    <source>
        <dbReference type="EMBL" id="GIF99143.1"/>
    </source>
</evidence>
<proteinExistence type="predicted"/>
<evidence type="ECO:0000313" key="2">
    <source>
        <dbReference type="Proteomes" id="UP000659904"/>
    </source>
</evidence>
<reference evidence="1 2" key="1">
    <citation type="submission" date="2021-01" db="EMBL/GenBank/DDBJ databases">
        <title>Whole genome shotgun sequence of Catellatospora citrea NBRC 14495.</title>
        <authorList>
            <person name="Komaki H."/>
            <person name="Tamura T."/>
        </authorList>
    </citation>
    <scope>NUCLEOTIDE SEQUENCE [LARGE SCALE GENOMIC DNA]</scope>
    <source>
        <strain evidence="1 2">NBRC 14495</strain>
    </source>
</reference>
<protein>
    <submittedName>
        <fullName evidence="1">Uncharacterized protein</fullName>
    </submittedName>
</protein>
<accession>A0A8J3KHU1</accession>
<organism evidence="1 2">
    <name type="scientific">Catellatospora citrea</name>
    <dbReference type="NCBI Taxonomy" id="53366"/>
    <lineage>
        <taxon>Bacteria</taxon>
        <taxon>Bacillati</taxon>
        <taxon>Actinomycetota</taxon>
        <taxon>Actinomycetes</taxon>
        <taxon>Micromonosporales</taxon>
        <taxon>Micromonosporaceae</taxon>
        <taxon>Catellatospora</taxon>
    </lineage>
</organism>
<comment type="caution">
    <text evidence="1">The sequence shown here is derived from an EMBL/GenBank/DDBJ whole genome shotgun (WGS) entry which is preliminary data.</text>
</comment>
<keyword evidence="2" id="KW-1185">Reference proteome</keyword>
<dbReference type="RefSeq" id="WP_120318865.1">
    <property type="nucleotide sequence ID" value="NZ_BONH01000019.1"/>
</dbReference>
<dbReference type="AlphaFoldDB" id="A0A8J3KHU1"/>